<dbReference type="Proteomes" id="UP000051439">
    <property type="component" value="Unassembled WGS sequence"/>
</dbReference>
<comment type="caution">
    <text evidence="2">The sequence shown here is derived from an EMBL/GenBank/DDBJ whole genome shotgun (WGS) entry which is preliminary data.</text>
</comment>
<sequence length="268" mass="30115">MTDMATNKRGLTNFDIKVLGITLMFIDHFHEMFAAAGAPNWLDWFGRPVATIFMFLSVEGFTHTHNQKRYLSRLLIGFWVMGVGNLVVQHFFSMGNFGLINNIFSDLFIGVLTMYGIQTIADGHRTRRIGQSILGIVIILIPLVFGGLILFLMGSHAGLFSKVVMLAVPTPITAENSFFLYLGPLMYLLRKNRNWQLLAIAVFALLSTGFNFSQLLTTNTQWLMVLAVIPLAMYNGKLGRSMKGFFYAFYPLHIWGLYIIAVLLGVKG</sequence>
<reference evidence="2 3" key="1">
    <citation type="journal article" date="2015" name="Genome Announc.">
        <title>Expanding the biotechnology potential of lactobacilli through comparative genomics of 213 strains and associated genera.</title>
        <authorList>
            <person name="Sun Z."/>
            <person name="Harris H.M."/>
            <person name="McCann A."/>
            <person name="Guo C."/>
            <person name="Argimon S."/>
            <person name="Zhang W."/>
            <person name="Yang X."/>
            <person name="Jeffery I.B."/>
            <person name="Cooney J.C."/>
            <person name="Kagawa T.F."/>
            <person name="Liu W."/>
            <person name="Song Y."/>
            <person name="Salvetti E."/>
            <person name="Wrobel A."/>
            <person name="Rasinkangas P."/>
            <person name="Parkhill J."/>
            <person name="Rea M.C."/>
            <person name="O'Sullivan O."/>
            <person name="Ritari J."/>
            <person name="Douillard F.P."/>
            <person name="Paul Ross R."/>
            <person name="Yang R."/>
            <person name="Briner A.E."/>
            <person name="Felis G.E."/>
            <person name="de Vos W.M."/>
            <person name="Barrangou R."/>
            <person name="Klaenhammer T.R."/>
            <person name="Caufield P.W."/>
            <person name="Cui Y."/>
            <person name="Zhang H."/>
            <person name="O'Toole P.W."/>
        </authorList>
    </citation>
    <scope>NUCLEOTIDE SEQUENCE [LARGE SCALE GENOMIC DNA]</scope>
    <source>
        <strain evidence="2 3">DSM 19906</strain>
    </source>
</reference>
<evidence type="ECO:0000256" key="1">
    <source>
        <dbReference type="SAM" id="Phobius"/>
    </source>
</evidence>
<evidence type="ECO:0000313" key="2">
    <source>
        <dbReference type="EMBL" id="KRL21453.1"/>
    </source>
</evidence>
<organism evidence="2 3">
    <name type="scientific">Lentilactobacillus kisonensis DSM 19906 = JCM 15041</name>
    <dbReference type="NCBI Taxonomy" id="1423766"/>
    <lineage>
        <taxon>Bacteria</taxon>
        <taxon>Bacillati</taxon>
        <taxon>Bacillota</taxon>
        <taxon>Bacilli</taxon>
        <taxon>Lactobacillales</taxon>
        <taxon>Lactobacillaceae</taxon>
        <taxon>Lentilactobacillus</taxon>
    </lineage>
</organism>
<feature type="transmembrane region" description="Helical" evidence="1">
    <location>
        <begin position="98"/>
        <end position="121"/>
    </location>
</feature>
<keyword evidence="1" id="KW-0472">Membrane</keyword>
<feature type="transmembrane region" description="Helical" evidence="1">
    <location>
        <begin position="245"/>
        <end position="266"/>
    </location>
</feature>
<proteinExistence type="predicted"/>
<feature type="transmembrane region" description="Helical" evidence="1">
    <location>
        <begin position="133"/>
        <end position="153"/>
    </location>
</feature>
<evidence type="ECO:0000313" key="3">
    <source>
        <dbReference type="Proteomes" id="UP000051439"/>
    </source>
</evidence>
<keyword evidence="3" id="KW-1185">Reference proteome</keyword>
<dbReference type="EMBL" id="AZEB01000015">
    <property type="protein sequence ID" value="KRL21453.1"/>
    <property type="molecule type" value="Genomic_DNA"/>
</dbReference>
<gene>
    <name evidence="2" type="ORF">FC98_GL000788</name>
</gene>
<protein>
    <recommendedName>
        <fullName evidence="4">TraX protein</fullName>
    </recommendedName>
</protein>
<feature type="transmembrane region" description="Helical" evidence="1">
    <location>
        <begin position="74"/>
        <end position="92"/>
    </location>
</feature>
<keyword evidence="1" id="KW-0812">Transmembrane</keyword>
<dbReference type="RefSeq" id="WP_054655134.1">
    <property type="nucleotide sequence ID" value="NZ_AZEB01000015.1"/>
</dbReference>
<name>A0A0R1NM25_9LACO</name>
<keyword evidence="1" id="KW-1133">Transmembrane helix</keyword>
<accession>A0A0R1NM25</accession>
<dbReference type="AlphaFoldDB" id="A0A0R1NM25"/>
<dbReference type="InterPro" id="IPR008875">
    <property type="entry name" value="TraX"/>
</dbReference>
<dbReference type="Pfam" id="PF05857">
    <property type="entry name" value="TraX"/>
    <property type="match status" value="1"/>
</dbReference>
<feature type="transmembrane region" description="Helical" evidence="1">
    <location>
        <begin position="195"/>
        <end position="216"/>
    </location>
</feature>
<feature type="transmembrane region" description="Helical" evidence="1">
    <location>
        <begin position="159"/>
        <end position="183"/>
    </location>
</feature>
<dbReference type="PATRIC" id="fig|1423766.4.peg.806"/>
<evidence type="ECO:0008006" key="4">
    <source>
        <dbReference type="Google" id="ProtNLM"/>
    </source>
</evidence>